<evidence type="ECO:0000313" key="1">
    <source>
        <dbReference type="EMBL" id="GGB87094.1"/>
    </source>
</evidence>
<organism evidence="1 2">
    <name type="scientific">Marinobacterium zhoushanense</name>
    <dbReference type="NCBI Taxonomy" id="1679163"/>
    <lineage>
        <taxon>Bacteria</taxon>
        <taxon>Pseudomonadati</taxon>
        <taxon>Pseudomonadota</taxon>
        <taxon>Gammaproteobacteria</taxon>
        <taxon>Oceanospirillales</taxon>
        <taxon>Oceanospirillaceae</taxon>
        <taxon>Marinobacterium</taxon>
    </lineage>
</organism>
<comment type="caution">
    <text evidence="1">The sequence shown here is derived from an EMBL/GenBank/DDBJ whole genome shotgun (WGS) entry which is preliminary data.</text>
</comment>
<gene>
    <name evidence="1" type="ORF">GCM10011352_11250</name>
</gene>
<proteinExistence type="predicted"/>
<reference evidence="2" key="1">
    <citation type="journal article" date="2019" name="Int. J. Syst. Evol. Microbiol.">
        <title>The Global Catalogue of Microorganisms (GCM) 10K type strain sequencing project: providing services to taxonomists for standard genome sequencing and annotation.</title>
        <authorList>
            <consortium name="The Broad Institute Genomics Platform"/>
            <consortium name="The Broad Institute Genome Sequencing Center for Infectious Disease"/>
            <person name="Wu L."/>
            <person name="Ma J."/>
        </authorList>
    </citation>
    <scope>NUCLEOTIDE SEQUENCE [LARGE SCALE GENOMIC DNA]</scope>
    <source>
        <strain evidence="2">CGMCC 1.15341</strain>
    </source>
</reference>
<protein>
    <submittedName>
        <fullName evidence="1">Uncharacterized protein</fullName>
    </submittedName>
</protein>
<keyword evidence="2" id="KW-1185">Reference proteome</keyword>
<sequence length="107" mass="12300">MKVETLSPLESENIEYRHTGGISQNNAQYAFVPAFQDECDRRVELSRFRDGRVAPFHTLDGLPEEWIVKRDRAGRIVAIRSSIVSGFVRHGRFFSRQEAAEYVDEIA</sequence>
<evidence type="ECO:0000313" key="2">
    <source>
        <dbReference type="Proteomes" id="UP000629025"/>
    </source>
</evidence>
<dbReference type="EMBL" id="BMIJ01000002">
    <property type="protein sequence ID" value="GGB87094.1"/>
    <property type="molecule type" value="Genomic_DNA"/>
</dbReference>
<name>A0ABQ1K6J6_9GAMM</name>
<dbReference type="RefSeq" id="WP_188746166.1">
    <property type="nucleotide sequence ID" value="NZ_BMIJ01000002.1"/>
</dbReference>
<dbReference type="Proteomes" id="UP000629025">
    <property type="component" value="Unassembled WGS sequence"/>
</dbReference>
<accession>A0ABQ1K6J6</accession>